<evidence type="ECO:0000313" key="3">
    <source>
        <dbReference type="Proteomes" id="UP001596274"/>
    </source>
</evidence>
<dbReference type="EMBL" id="JBHSWT010000615">
    <property type="protein sequence ID" value="MFC6772045.1"/>
    <property type="molecule type" value="Genomic_DNA"/>
</dbReference>
<evidence type="ECO:0000256" key="1">
    <source>
        <dbReference type="SAM" id="Phobius"/>
    </source>
</evidence>
<name>A0ABD5T9R7_9EURY</name>
<reference evidence="2 3" key="1">
    <citation type="journal article" date="2019" name="Int. J. Syst. Evol. Microbiol.">
        <title>The Global Catalogue of Microorganisms (GCM) 10K type strain sequencing project: providing services to taxonomists for standard genome sequencing and annotation.</title>
        <authorList>
            <consortium name="The Broad Institute Genomics Platform"/>
            <consortium name="The Broad Institute Genome Sequencing Center for Infectious Disease"/>
            <person name="Wu L."/>
            <person name="Ma J."/>
        </authorList>
    </citation>
    <scope>NUCLEOTIDE SEQUENCE [LARGE SCALE GENOMIC DNA]</scope>
    <source>
        <strain evidence="2 3">PJ61</strain>
    </source>
</reference>
<organism evidence="2 3">
    <name type="scientific">Halorubrum pallidum</name>
    <dbReference type="NCBI Taxonomy" id="1526114"/>
    <lineage>
        <taxon>Archaea</taxon>
        <taxon>Methanobacteriati</taxon>
        <taxon>Methanobacteriota</taxon>
        <taxon>Stenosarchaea group</taxon>
        <taxon>Halobacteria</taxon>
        <taxon>Halobacteriales</taxon>
        <taxon>Haloferacaceae</taxon>
        <taxon>Halorubrum</taxon>
    </lineage>
</organism>
<protein>
    <submittedName>
        <fullName evidence="2">Protoheme IX farnesyltransferase</fullName>
    </submittedName>
</protein>
<gene>
    <name evidence="2" type="ORF">ACFQDD_11055</name>
</gene>
<keyword evidence="1" id="KW-1133">Transmembrane helix</keyword>
<keyword evidence="3" id="KW-1185">Reference proteome</keyword>
<sequence length="58" mass="6208">PLGALYAAVGVALGAVFLWTVVRLHYEQTEAAAFRAFHASNAYLGLLLFAVVFDALVI</sequence>
<comment type="caution">
    <text evidence="2">The sequence shown here is derived from an EMBL/GenBank/DDBJ whole genome shotgun (WGS) entry which is preliminary data.</text>
</comment>
<proteinExistence type="predicted"/>
<feature type="transmembrane region" description="Helical" evidence="1">
    <location>
        <begin position="6"/>
        <end position="24"/>
    </location>
</feature>
<evidence type="ECO:0000313" key="2">
    <source>
        <dbReference type="EMBL" id="MFC6772045.1"/>
    </source>
</evidence>
<feature type="transmembrane region" description="Helical" evidence="1">
    <location>
        <begin position="36"/>
        <end position="57"/>
    </location>
</feature>
<keyword evidence="1" id="KW-0472">Membrane</keyword>
<dbReference type="AlphaFoldDB" id="A0ABD5T9R7"/>
<keyword evidence="1" id="KW-0812">Transmembrane</keyword>
<feature type="non-terminal residue" evidence="2">
    <location>
        <position position="1"/>
    </location>
</feature>
<dbReference type="Proteomes" id="UP001596274">
    <property type="component" value="Unassembled WGS sequence"/>
</dbReference>
<accession>A0ABD5T9R7</accession>